<evidence type="ECO:0000313" key="10">
    <source>
        <dbReference type="EMBL" id="GAA0770356.1"/>
    </source>
</evidence>
<evidence type="ECO:0000256" key="5">
    <source>
        <dbReference type="ARBA" id="ARBA00022840"/>
    </source>
</evidence>
<dbReference type="CDD" id="cd03259">
    <property type="entry name" value="ABC_Carb_Solutes_like"/>
    <property type="match status" value="1"/>
</dbReference>
<evidence type="ECO:0000256" key="8">
    <source>
        <dbReference type="ARBA" id="ARBA00023136"/>
    </source>
</evidence>
<keyword evidence="4" id="KW-0547">Nucleotide-binding</keyword>
<keyword evidence="6" id="KW-0408">Iron</keyword>
<evidence type="ECO:0000256" key="3">
    <source>
        <dbReference type="ARBA" id="ARBA00022496"/>
    </source>
</evidence>
<comment type="caution">
    <text evidence="10">The sequence shown here is derived from an EMBL/GenBank/DDBJ whole genome shotgun (WGS) entry which is preliminary data.</text>
</comment>
<dbReference type="Gene3D" id="3.40.50.300">
    <property type="entry name" value="P-loop containing nucleotide triphosphate hydrolases"/>
    <property type="match status" value="1"/>
</dbReference>
<keyword evidence="8" id="KW-0472">Membrane</keyword>
<dbReference type="RefSeq" id="WP_343824811.1">
    <property type="nucleotide sequence ID" value="NZ_BAAACI010000002.1"/>
</dbReference>
<dbReference type="InterPro" id="IPR015853">
    <property type="entry name" value="ABC_transpr_FbpC"/>
</dbReference>
<keyword evidence="5 10" id="KW-0067">ATP-binding</keyword>
<evidence type="ECO:0000256" key="1">
    <source>
        <dbReference type="ARBA" id="ARBA00022448"/>
    </source>
</evidence>
<feature type="domain" description="ABC transporter" evidence="9">
    <location>
        <begin position="3"/>
        <end position="233"/>
    </location>
</feature>
<keyword evidence="11" id="KW-1185">Reference proteome</keyword>
<dbReference type="PANTHER" id="PTHR42781">
    <property type="entry name" value="SPERMIDINE/PUTRESCINE IMPORT ATP-BINDING PROTEIN POTA"/>
    <property type="match status" value="1"/>
</dbReference>
<reference evidence="10 11" key="1">
    <citation type="journal article" date="2019" name="Int. J. Syst. Evol. Microbiol.">
        <title>The Global Catalogue of Microorganisms (GCM) 10K type strain sequencing project: providing services to taxonomists for standard genome sequencing and annotation.</title>
        <authorList>
            <consortium name="The Broad Institute Genomics Platform"/>
            <consortium name="The Broad Institute Genome Sequencing Center for Infectious Disease"/>
            <person name="Wu L."/>
            <person name="Ma J."/>
        </authorList>
    </citation>
    <scope>NUCLEOTIDE SEQUENCE [LARGE SCALE GENOMIC DNA]</scope>
    <source>
        <strain evidence="10 11">JCM 1417</strain>
    </source>
</reference>
<keyword evidence="3" id="KW-0410">Iron transport</keyword>
<evidence type="ECO:0000259" key="9">
    <source>
        <dbReference type="PROSITE" id="PS50893"/>
    </source>
</evidence>
<dbReference type="InterPro" id="IPR017871">
    <property type="entry name" value="ABC_transporter-like_CS"/>
</dbReference>
<proteinExistence type="predicted"/>
<dbReference type="InterPro" id="IPR008995">
    <property type="entry name" value="Mo/tungstate-bd_C_term_dom"/>
</dbReference>
<dbReference type="SUPFAM" id="SSF50331">
    <property type="entry name" value="MOP-like"/>
    <property type="match status" value="1"/>
</dbReference>
<evidence type="ECO:0000256" key="7">
    <source>
        <dbReference type="ARBA" id="ARBA00023065"/>
    </source>
</evidence>
<dbReference type="InterPro" id="IPR003439">
    <property type="entry name" value="ABC_transporter-like_ATP-bd"/>
</dbReference>
<dbReference type="InterPro" id="IPR027417">
    <property type="entry name" value="P-loop_NTPase"/>
</dbReference>
<dbReference type="Proteomes" id="UP001501047">
    <property type="component" value="Unassembled WGS sequence"/>
</dbReference>
<dbReference type="InterPro" id="IPR003593">
    <property type="entry name" value="AAA+_ATPase"/>
</dbReference>
<keyword evidence="7" id="KW-0406">Ion transport</keyword>
<organism evidence="10 11">
    <name type="scientific">Clostridium subterminale</name>
    <dbReference type="NCBI Taxonomy" id="1550"/>
    <lineage>
        <taxon>Bacteria</taxon>
        <taxon>Bacillati</taxon>
        <taxon>Bacillota</taxon>
        <taxon>Clostridia</taxon>
        <taxon>Eubacteriales</taxon>
        <taxon>Clostridiaceae</taxon>
        <taxon>Clostridium</taxon>
    </lineage>
</organism>
<gene>
    <name evidence="10" type="ORF">GCM10008908_13010</name>
</gene>
<dbReference type="Pfam" id="PF00005">
    <property type="entry name" value="ABC_tran"/>
    <property type="match status" value="1"/>
</dbReference>
<evidence type="ECO:0000256" key="2">
    <source>
        <dbReference type="ARBA" id="ARBA00022475"/>
    </source>
</evidence>
<dbReference type="EMBL" id="BAAACI010000002">
    <property type="protein sequence ID" value="GAA0770356.1"/>
    <property type="molecule type" value="Genomic_DNA"/>
</dbReference>
<sequence length="314" mass="35213">MYLQLNNLSKSFGDNKVVKGLSLDIEKGEILCLLGPSGCGKTTTLKIIGGFLEADSGRILIDGRDITDLSPEERPVSTVFQSYALFPHLTVLDNVIYGLKFQGYSKKDAIQKAMEYLEIVGLREYAKAKIHEISGGQQQRVALVRSLIVNPKVLLLDEPLSNLDAKLRIKMREEIKSIQKKFNMTMVFVTHDQEEALVLGDKIAIMNEGDLIQIGSPEEVYYNPSSLFSMNFLGASNKIKDSKGKDFYVRPENVIITPNGDIKGRIINRTFLGFYNQYKIDIGESVIVTKTPYDGKVYNSNDVVNIKLINKTYL</sequence>
<dbReference type="PANTHER" id="PTHR42781:SF4">
    <property type="entry name" value="SPERMIDINE_PUTRESCINE IMPORT ATP-BINDING PROTEIN POTA"/>
    <property type="match status" value="1"/>
</dbReference>
<dbReference type="PROSITE" id="PS00211">
    <property type="entry name" value="ABC_TRANSPORTER_1"/>
    <property type="match status" value="1"/>
</dbReference>
<dbReference type="PROSITE" id="PS50893">
    <property type="entry name" value="ABC_TRANSPORTER_2"/>
    <property type="match status" value="1"/>
</dbReference>
<name>A0ABN1KLF5_CLOSU</name>
<dbReference type="SUPFAM" id="SSF52540">
    <property type="entry name" value="P-loop containing nucleoside triphosphate hydrolases"/>
    <property type="match status" value="1"/>
</dbReference>
<keyword evidence="1" id="KW-0813">Transport</keyword>
<dbReference type="SMART" id="SM00382">
    <property type="entry name" value="AAA"/>
    <property type="match status" value="1"/>
</dbReference>
<keyword evidence="2" id="KW-1003">Cell membrane</keyword>
<evidence type="ECO:0000313" key="11">
    <source>
        <dbReference type="Proteomes" id="UP001501047"/>
    </source>
</evidence>
<dbReference type="InterPro" id="IPR050093">
    <property type="entry name" value="ABC_SmlMolc_Importer"/>
</dbReference>
<protein>
    <submittedName>
        <fullName evidence="10">ABC transporter ATP-binding protein</fullName>
    </submittedName>
</protein>
<evidence type="ECO:0000256" key="4">
    <source>
        <dbReference type="ARBA" id="ARBA00022741"/>
    </source>
</evidence>
<accession>A0ABN1KLF5</accession>
<dbReference type="GO" id="GO:0005524">
    <property type="term" value="F:ATP binding"/>
    <property type="evidence" value="ECO:0007669"/>
    <property type="project" value="UniProtKB-KW"/>
</dbReference>
<evidence type="ECO:0000256" key="6">
    <source>
        <dbReference type="ARBA" id="ARBA00023004"/>
    </source>
</evidence>